<reference evidence="2 3" key="1">
    <citation type="submission" date="2023-07" db="EMBL/GenBank/DDBJ databases">
        <title>Sorghum-associated microbial communities from plants grown in Nebraska, USA.</title>
        <authorList>
            <person name="Schachtman D."/>
        </authorList>
    </citation>
    <scope>NUCLEOTIDE SEQUENCE [LARGE SCALE GENOMIC DNA]</scope>
    <source>
        <strain evidence="2 3">BE332</strain>
    </source>
</reference>
<accession>A0ABU0EL05</accession>
<feature type="domain" description="HTH cro/C1-type" evidence="1">
    <location>
        <begin position="17"/>
        <end position="64"/>
    </location>
</feature>
<organism evidence="2 3">
    <name type="scientific">Cellulomonas humilata</name>
    <dbReference type="NCBI Taxonomy" id="144055"/>
    <lineage>
        <taxon>Bacteria</taxon>
        <taxon>Bacillati</taxon>
        <taxon>Actinomycetota</taxon>
        <taxon>Actinomycetes</taxon>
        <taxon>Micrococcales</taxon>
        <taxon>Cellulomonadaceae</taxon>
        <taxon>Cellulomonas</taxon>
    </lineage>
</organism>
<dbReference type="InterPro" id="IPR001387">
    <property type="entry name" value="Cro/C1-type_HTH"/>
</dbReference>
<keyword evidence="3" id="KW-1185">Reference proteome</keyword>
<proteinExistence type="predicted"/>
<evidence type="ECO:0000313" key="2">
    <source>
        <dbReference type="EMBL" id="MDQ0375958.1"/>
    </source>
</evidence>
<evidence type="ECO:0000259" key="1">
    <source>
        <dbReference type="PROSITE" id="PS50943"/>
    </source>
</evidence>
<name>A0ABU0EL05_9CELL</name>
<evidence type="ECO:0000313" key="3">
    <source>
        <dbReference type="Proteomes" id="UP001239626"/>
    </source>
</evidence>
<dbReference type="EMBL" id="JAUSVB010000008">
    <property type="protein sequence ID" value="MDQ0375958.1"/>
    <property type="molecule type" value="Genomic_DNA"/>
</dbReference>
<dbReference type="Gene3D" id="1.10.260.40">
    <property type="entry name" value="lambda repressor-like DNA-binding domains"/>
    <property type="match status" value="1"/>
</dbReference>
<dbReference type="Proteomes" id="UP001239626">
    <property type="component" value="Unassembled WGS sequence"/>
</dbReference>
<dbReference type="CDD" id="cd00093">
    <property type="entry name" value="HTH_XRE"/>
    <property type="match status" value="1"/>
</dbReference>
<sequence length="244" mass="26824">MTIRARNTKLEGAMHGRGLSPARLAEVVGVDLKTVERWVFIGRVPRVDNQWAVAQALGVEPSYFWAASSDSSSGPSASITLYPHRGAVPADLWQGLVRRATASVRVLVYAGLPFFENDPGIIARLRERADEGIAVRLAFGDPDCPAVLLRGQEEGIDMAARVRNALHLVEPLADHPGVEVRLHDTTLYASQYLAGDEGLINHHILGVPAARSVWMHLRRTPDGFRLDDYGDCFEKVWAGAHAYR</sequence>
<dbReference type="SUPFAM" id="SSF47413">
    <property type="entry name" value="lambda repressor-like DNA-binding domains"/>
    <property type="match status" value="1"/>
</dbReference>
<gene>
    <name evidence="2" type="ORF">J2X26_004301</name>
</gene>
<dbReference type="RefSeq" id="WP_307494747.1">
    <property type="nucleotide sequence ID" value="NZ_JAUSVB010000008.1"/>
</dbReference>
<comment type="caution">
    <text evidence="2">The sequence shown here is derived from an EMBL/GenBank/DDBJ whole genome shotgun (WGS) entry which is preliminary data.</text>
</comment>
<dbReference type="InterPro" id="IPR010982">
    <property type="entry name" value="Lambda_DNA-bd_dom_sf"/>
</dbReference>
<protein>
    <submittedName>
        <fullName evidence="2">Transcriptional regulator with XRE-family HTH domain</fullName>
    </submittedName>
</protein>
<dbReference type="PROSITE" id="PS50943">
    <property type="entry name" value="HTH_CROC1"/>
    <property type="match status" value="1"/>
</dbReference>